<dbReference type="InterPro" id="IPR050553">
    <property type="entry name" value="Thioredoxin_ResA/DsbE_sf"/>
</dbReference>
<comment type="caution">
    <text evidence="6">The sequence shown here is derived from an EMBL/GenBank/DDBJ whole genome shotgun (WGS) entry which is preliminary data.</text>
</comment>
<evidence type="ECO:0000313" key="6">
    <source>
        <dbReference type="EMBL" id="KKN82871.1"/>
    </source>
</evidence>
<dbReference type="GO" id="GO:0017004">
    <property type="term" value="P:cytochrome complex assembly"/>
    <property type="evidence" value="ECO:0007669"/>
    <property type="project" value="UniProtKB-KW"/>
</dbReference>
<dbReference type="GO" id="GO:0016491">
    <property type="term" value="F:oxidoreductase activity"/>
    <property type="evidence" value="ECO:0007669"/>
    <property type="project" value="InterPro"/>
</dbReference>
<dbReference type="SUPFAM" id="SSF52833">
    <property type="entry name" value="Thioredoxin-like"/>
    <property type="match status" value="1"/>
</dbReference>
<keyword evidence="2" id="KW-0201">Cytochrome c-type biogenesis</keyword>
<dbReference type="CDD" id="cd02966">
    <property type="entry name" value="TlpA_like_family"/>
    <property type="match status" value="1"/>
</dbReference>
<reference evidence="6" key="1">
    <citation type="journal article" date="2015" name="Nature">
        <title>Complex archaea that bridge the gap between prokaryotes and eukaryotes.</title>
        <authorList>
            <person name="Spang A."/>
            <person name="Saw J.H."/>
            <person name="Jorgensen S.L."/>
            <person name="Zaremba-Niedzwiedzka K."/>
            <person name="Martijn J."/>
            <person name="Lind A.E."/>
            <person name="van Eijk R."/>
            <person name="Schleper C."/>
            <person name="Guy L."/>
            <person name="Ettema T.J."/>
        </authorList>
    </citation>
    <scope>NUCLEOTIDE SEQUENCE</scope>
</reference>
<keyword evidence="4" id="KW-0676">Redox-active center</keyword>
<dbReference type="PANTHER" id="PTHR42852:SF6">
    <property type="entry name" value="THIOL:DISULFIDE INTERCHANGE PROTEIN DSBE"/>
    <property type="match status" value="1"/>
</dbReference>
<evidence type="ECO:0000256" key="4">
    <source>
        <dbReference type="ARBA" id="ARBA00023284"/>
    </source>
</evidence>
<proteinExistence type="predicted"/>
<gene>
    <name evidence="6" type="ORF">LCGC14_0305400</name>
</gene>
<comment type="subcellular location">
    <subcellularLocation>
        <location evidence="1">Cell envelope</location>
    </subcellularLocation>
</comment>
<keyword evidence="3" id="KW-1015">Disulfide bond</keyword>
<dbReference type="AlphaFoldDB" id="A0A0F9WAW1"/>
<accession>A0A0F9WAW1</accession>
<dbReference type="InterPro" id="IPR013766">
    <property type="entry name" value="Thioredoxin_domain"/>
</dbReference>
<evidence type="ECO:0000256" key="1">
    <source>
        <dbReference type="ARBA" id="ARBA00004196"/>
    </source>
</evidence>
<dbReference type="PANTHER" id="PTHR42852">
    <property type="entry name" value="THIOL:DISULFIDE INTERCHANGE PROTEIN DSBE"/>
    <property type="match status" value="1"/>
</dbReference>
<name>A0A0F9WAW1_9ZZZZ</name>
<evidence type="ECO:0000256" key="3">
    <source>
        <dbReference type="ARBA" id="ARBA00023157"/>
    </source>
</evidence>
<dbReference type="PROSITE" id="PS51352">
    <property type="entry name" value="THIOREDOXIN_2"/>
    <property type="match status" value="1"/>
</dbReference>
<organism evidence="6">
    <name type="scientific">marine sediment metagenome</name>
    <dbReference type="NCBI Taxonomy" id="412755"/>
    <lineage>
        <taxon>unclassified sequences</taxon>
        <taxon>metagenomes</taxon>
        <taxon>ecological metagenomes</taxon>
    </lineage>
</organism>
<dbReference type="InterPro" id="IPR036249">
    <property type="entry name" value="Thioredoxin-like_sf"/>
</dbReference>
<evidence type="ECO:0000256" key="2">
    <source>
        <dbReference type="ARBA" id="ARBA00022748"/>
    </source>
</evidence>
<dbReference type="Pfam" id="PF08534">
    <property type="entry name" value="Redoxin"/>
    <property type="match status" value="1"/>
</dbReference>
<dbReference type="InterPro" id="IPR017937">
    <property type="entry name" value="Thioredoxin_CS"/>
</dbReference>
<dbReference type="PROSITE" id="PS00194">
    <property type="entry name" value="THIOREDOXIN_1"/>
    <property type="match status" value="1"/>
</dbReference>
<evidence type="ECO:0000259" key="5">
    <source>
        <dbReference type="PROSITE" id="PS51352"/>
    </source>
</evidence>
<dbReference type="InterPro" id="IPR013740">
    <property type="entry name" value="Redoxin"/>
</dbReference>
<dbReference type="Gene3D" id="3.40.30.10">
    <property type="entry name" value="Glutaredoxin"/>
    <property type="match status" value="1"/>
</dbReference>
<dbReference type="GO" id="GO:0030313">
    <property type="term" value="C:cell envelope"/>
    <property type="evidence" value="ECO:0007669"/>
    <property type="project" value="UniProtKB-SubCell"/>
</dbReference>
<feature type="domain" description="Thioredoxin" evidence="5">
    <location>
        <begin position="23"/>
        <end position="173"/>
    </location>
</feature>
<protein>
    <recommendedName>
        <fullName evidence="5">Thioredoxin domain-containing protein</fullName>
    </recommendedName>
</protein>
<dbReference type="EMBL" id="LAZR01000194">
    <property type="protein sequence ID" value="KKN82871.1"/>
    <property type="molecule type" value="Genomic_DNA"/>
</dbReference>
<sequence length="175" mass="18833">MKRRGFLGGALALGASPAAAREVMAEHKAPLPMLSPPITDGRGRDLTLAAFRGRTVLLNIWATWCPPCRAEMPTLDRLQANLGGPEFHVVALSIDRGGLETVRAFYADIGIKHLDLYVSEQLRAMTALGVAGLPTTLLVSAQGREVARKLGPAEWDSPSAISQIKRVILEGRSQK</sequence>